<keyword evidence="9" id="KW-0333">Golgi apparatus</keyword>
<feature type="chain" id="PRO_5002080651" description="Vacuolar protein sorting/targeting protein 10" evidence="19">
    <location>
        <begin position="29"/>
        <end position="1486"/>
    </location>
</feature>
<keyword evidence="19" id="KW-0732">Signal</keyword>
<dbReference type="Gene3D" id="2.130.10.10">
    <property type="entry name" value="YVTN repeat-like/Quinoprotein amine dehydrogenase"/>
    <property type="match status" value="2"/>
</dbReference>
<evidence type="ECO:0000256" key="16">
    <source>
        <dbReference type="ARBA" id="ARBA00031902"/>
    </source>
</evidence>
<evidence type="ECO:0000256" key="9">
    <source>
        <dbReference type="ARBA" id="ARBA00023034"/>
    </source>
</evidence>
<dbReference type="Pfam" id="PF15901">
    <property type="entry name" value="Sortilin_C"/>
    <property type="match status" value="2"/>
</dbReference>
<gene>
    <name evidence="21" type="ORF">EV44_g0034</name>
</gene>
<evidence type="ECO:0000313" key="21">
    <source>
        <dbReference type="EMBL" id="KHJ36333.1"/>
    </source>
</evidence>
<keyword evidence="4" id="KW-0813">Transport</keyword>
<dbReference type="STRING" id="52586.A0A0B1PDM6"/>
<evidence type="ECO:0000259" key="20">
    <source>
        <dbReference type="SMART" id="SM00602"/>
    </source>
</evidence>
<dbReference type="FunFam" id="3.30.60.270:FF:000005">
    <property type="entry name" value="Sortilin"/>
    <property type="match status" value="2"/>
</dbReference>
<dbReference type="InterPro" id="IPR015943">
    <property type="entry name" value="WD40/YVTN_repeat-like_dom_sf"/>
</dbReference>
<feature type="domain" description="VPS10" evidence="20">
    <location>
        <begin position="55"/>
        <end position="685"/>
    </location>
</feature>
<evidence type="ECO:0000256" key="4">
    <source>
        <dbReference type="ARBA" id="ARBA00022448"/>
    </source>
</evidence>
<dbReference type="EMBL" id="JNVN01000068">
    <property type="protein sequence ID" value="KHJ36333.1"/>
    <property type="molecule type" value="Genomic_DNA"/>
</dbReference>
<comment type="function">
    <text evidence="13">Functions as a sorting receptor in the Golgi compartment required for the intracellular sorting and delivery of soluble vacuolar proteins, like carboxypeptidase Y (CPY) and proteinase A. Executes multiple rounds of sorting by cycling between the late Golgi and a prevacuolar endosome-like compartment.</text>
</comment>
<dbReference type="SMART" id="SM00602">
    <property type="entry name" value="VPS10"/>
    <property type="match status" value="2"/>
</dbReference>
<dbReference type="InterPro" id="IPR006581">
    <property type="entry name" value="VPS10"/>
</dbReference>
<sequence length="1486" mass="168288">MRLDATRIWRHVMLPVLLLSSSFTTTLGRNEKPRLQVTKFDFMPYNVNYFDESDILLFVDPLTNDLYRSSDAGETWSIPKDVPRGTALSLIMHPWESSRAYIITEDRVHWMTNDKGESWRRFEVERYPSLYRDALTFHAGDPDRIIWNGMDCTGIFCDEVTMYTTDNFKHSKFLRDDTDGCNWAKSSREFTTGNNFLDQNRIICVARGRFSPWRIDYRLLISDDYFYGDKEIEPELEVGRTVKGIINMASVTKYLIAAATSDRTDEMSLYVSDDSISWHKAVFPHDHKLRQESYTVLEGTNYSIQVDIQSSGRPMKPMGVFLSSNSNGTYFVRNIEHTNRNEWGIVDFEKVTGIQGIVIVNTVENFEQVENYDEEKQIRSKISFNDGRDFIDLNCDGHPLHLHSVTDISNSGRVFSSPAPGLVMGIGNTGNYLKHYLEGNLYVSDDAGVSWTLALDGAHKYEFGDQGTILVAVKEGITDELKYSLNHGKDWQSVAFPDGLKIHPIMLTTTRDSSTLKFLLEGFEDKQPASISYLIAIDFDDMHEGKCKESDMEKWYARVDEKGEPTCLMGHKQYFMRRKKDADCFVKSEFKGFKPMIETCECTDDDFECDYNFVRSNDRKSCILAGTLALPEGACKAFGPDDTFKGSSGWRLIPGNDCRRKPGPQKDDLLDRKCSEALGNPSDGKIRTTSNEIPGTSPTNQVYLERSSTSSGVDETILIRSENSVWITHDHGKVWNQILEGESISLILPHPHFTDMVYFLTPTKTVFYSTERGKNIRKFEAPYPPNTEGRMIMNFHPNQKDWIIWLGGKDCDSEATCHTVASVTTHRGEDWTTIQRYVQKCEFVKDFENRLLAKPPTSEEIKKRERLIHCQVRQQERKDSRNNPWLLKSSDDFFNEGGQVHYSSVVDFATMSEFTIVATKDDDKNTMSAHASIDGYHFADARFPHGFVVDHQHGYTVLDSSTHSAFLHVTVNNEPGLEYGTIIKSNSNGTFYFLTLNAVNRDTTGYVDFEKMIGIEGVALVNVVTNAEDKNYAKQGKRLKTLITHNDGGEWTYLTPPALDADKKKFSCKGNLEKCSLNIHGYTERQDKSHTYSSASAAGLMLATGNVGEFLEKDADTFMTADAGVTWKSVMKGSYLWEFGDQGSIIVIVSEDRPTKSIYYSTDEGDTWTEFQFFNEDVDIINLSTVPSDNSRNFIIWAKTGDQTMNAINIDFSGLTDIQCKLDEQQLSKSDYRLWTPKHPTQGNDCLFGHVSQYYRKIPGAKCYNGKIIPRLHNIARNCSCTRQDYECDFNYQRQTDGTCALVPGFTLPDHSLICAIEGTIEYSEPTGYRKIPGDTCTTNGSPGMDESNLHACPGMEEEFKKKHAASSFGIFFAITIPFVVASMIGYWVWKNWNRKFGQIRLGESSFDNEASYVKYPALVIAGIVAAVQAAPLLISSLWHSLTTALGIGRTMRFTTRDSFSRGQGDYAIVDEDEGELLGEDSDDEV</sequence>
<feature type="signal peptide" evidence="19">
    <location>
        <begin position="1"/>
        <end position="28"/>
    </location>
</feature>
<feature type="compositionally biased region" description="Polar residues" evidence="17">
    <location>
        <begin position="687"/>
        <end position="700"/>
    </location>
</feature>
<evidence type="ECO:0000256" key="15">
    <source>
        <dbReference type="ARBA" id="ARBA00031354"/>
    </source>
</evidence>
<comment type="caution">
    <text evidence="21">The sequence shown here is derived from an EMBL/GenBank/DDBJ whole genome shotgun (WGS) entry which is preliminary data.</text>
</comment>
<evidence type="ECO:0000256" key="11">
    <source>
        <dbReference type="ARBA" id="ARBA00023170"/>
    </source>
</evidence>
<dbReference type="GO" id="GO:0005794">
    <property type="term" value="C:Golgi apparatus"/>
    <property type="evidence" value="ECO:0007669"/>
    <property type="project" value="UniProtKB-SubCell"/>
</dbReference>
<keyword evidence="22" id="KW-1185">Reference proteome</keyword>
<dbReference type="PANTHER" id="PTHR12106:SF27">
    <property type="entry name" value="SORTILIN-RELATED RECEPTOR"/>
    <property type="match status" value="1"/>
</dbReference>
<keyword evidence="8 18" id="KW-1133">Transmembrane helix</keyword>
<evidence type="ECO:0000256" key="13">
    <source>
        <dbReference type="ARBA" id="ARBA00025569"/>
    </source>
</evidence>
<keyword evidence="12" id="KW-0325">Glycoprotein</keyword>
<feature type="region of interest" description="Disordered" evidence="17">
    <location>
        <begin position="679"/>
        <end position="700"/>
    </location>
</feature>
<evidence type="ECO:0000256" key="7">
    <source>
        <dbReference type="ARBA" id="ARBA00022927"/>
    </source>
</evidence>
<accession>A0A0B1PDM6</accession>
<dbReference type="InterPro" id="IPR031777">
    <property type="entry name" value="Sortilin_C"/>
</dbReference>
<evidence type="ECO:0000256" key="10">
    <source>
        <dbReference type="ARBA" id="ARBA00023136"/>
    </source>
</evidence>
<dbReference type="Proteomes" id="UP000030854">
    <property type="component" value="Unassembled WGS sequence"/>
</dbReference>
<keyword evidence="7" id="KW-0653">Protein transport</keyword>
<evidence type="ECO:0000256" key="14">
    <source>
        <dbReference type="ARBA" id="ARBA00031250"/>
    </source>
</evidence>
<dbReference type="GO" id="GO:0005829">
    <property type="term" value="C:cytosol"/>
    <property type="evidence" value="ECO:0007669"/>
    <property type="project" value="GOC"/>
</dbReference>
<evidence type="ECO:0000256" key="8">
    <source>
        <dbReference type="ARBA" id="ARBA00022989"/>
    </source>
</evidence>
<evidence type="ECO:0000256" key="3">
    <source>
        <dbReference type="ARBA" id="ARBA00015369"/>
    </source>
</evidence>
<dbReference type="InterPro" id="IPR031778">
    <property type="entry name" value="Sortilin_N"/>
</dbReference>
<protein>
    <recommendedName>
        <fullName evidence="3">Vacuolar protein sorting/targeting protein 10</fullName>
    </recommendedName>
    <alternativeName>
        <fullName evidence="15">Carboxypeptidase Y receptor</fullName>
    </alternativeName>
    <alternativeName>
        <fullName evidence="14 16">Sortilin VPS10</fullName>
    </alternativeName>
</protein>
<dbReference type="SUPFAM" id="SSF110296">
    <property type="entry name" value="Oligoxyloglucan reducing end-specific cellobiohydrolase"/>
    <property type="match status" value="2"/>
</dbReference>
<dbReference type="OMA" id="ATMSEFI"/>
<dbReference type="Pfam" id="PF15902">
    <property type="entry name" value="Sortilin-Vps10"/>
    <property type="match status" value="2"/>
</dbReference>
<dbReference type="Gene3D" id="2.10.70.80">
    <property type="match status" value="2"/>
</dbReference>
<proteinExistence type="predicted"/>
<dbReference type="GO" id="GO:0016020">
    <property type="term" value="C:membrane"/>
    <property type="evidence" value="ECO:0007669"/>
    <property type="project" value="InterPro"/>
</dbReference>
<dbReference type="GO" id="GO:0006623">
    <property type="term" value="P:protein targeting to vacuole"/>
    <property type="evidence" value="ECO:0007669"/>
    <property type="project" value="TreeGrafter"/>
</dbReference>
<reference evidence="21 22" key="1">
    <citation type="journal article" date="2014" name="BMC Genomics">
        <title>Adaptive genomic structural variation in the grape powdery mildew pathogen, Erysiphe necator.</title>
        <authorList>
            <person name="Jones L."/>
            <person name="Riaz S."/>
            <person name="Morales-Cruz A."/>
            <person name="Amrine K.C."/>
            <person name="McGuire B."/>
            <person name="Gubler W.D."/>
            <person name="Walker M.A."/>
            <person name="Cantu D."/>
        </authorList>
    </citation>
    <scope>NUCLEOTIDE SEQUENCE [LARGE SCALE GENOMIC DNA]</scope>
    <source>
        <strain evidence="22">c</strain>
    </source>
</reference>
<feature type="domain" description="VPS10" evidence="20">
    <location>
        <begin position="714"/>
        <end position="1358"/>
    </location>
</feature>
<feature type="transmembrane region" description="Helical" evidence="18">
    <location>
        <begin position="1369"/>
        <end position="1390"/>
    </location>
</feature>
<dbReference type="HOGENOM" id="CLU_000700_0_0_1"/>
<evidence type="ECO:0000256" key="17">
    <source>
        <dbReference type="SAM" id="MobiDB-lite"/>
    </source>
</evidence>
<evidence type="ECO:0000256" key="2">
    <source>
        <dbReference type="ARBA" id="ARBA00004488"/>
    </source>
</evidence>
<dbReference type="GO" id="GO:0006896">
    <property type="term" value="P:Golgi to vacuole transport"/>
    <property type="evidence" value="ECO:0007669"/>
    <property type="project" value="TreeGrafter"/>
</dbReference>
<evidence type="ECO:0000256" key="6">
    <source>
        <dbReference type="ARBA" id="ARBA00022737"/>
    </source>
</evidence>
<evidence type="ECO:0000256" key="12">
    <source>
        <dbReference type="ARBA" id="ARBA00023180"/>
    </source>
</evidence>
<dbReference type="GO" id="GO:0006895">
    <property type="term" value="P:Golgi to endosome transport"/>
    <property type="evidence" value="ECO:0007669"/>
    <property type="project" value="TreeGrafter"/>
</dbReference>
<keyword evidence="5 18" id="KW-0812">Transmembrane</keyword>
<evidence type="ECO:0000313" key="22">
    <source>
        <dbReference type="Proteomes" id="UP000030854"/>
    </source>
</evidence>
<organism evidence="21 22">
    <name type="scientific">Uncinula necator</name>
    <name type="common">Grape powdery mildew</name>
    <dbReference type="NCBI Taxonomy" id="52586"/>
    <lineage>
        <taxon>Eukaryota</taxon>
        <taxon>Fungi</taxon>
        <taxon>Dikarya</taxon>
        <taxon>Ascomycota</taxon>
        <taxon>Pezizomycotina</taxon>
        <taxon>Leotiomycetes</taxon>
        <taxon>Erysiphales</taxon>
        <taxon>Erysiphaceae</taxon>
        <taxon>Erysiphe</taxon>
    </lineage>
</organism>
<dbReference type="Gene3D" id="3.30.60.270">
    <property type="match status" value="2"/>
</dbReference>
<evidence type="ECO:0000256" key="5">
    <source>
        <dbReference type="ARBA" id="ARBA00022692"/>
    </source>
</evidence>
<keyword evidence="6" id="KW-0677">Repeat</keyword>
<comment type="subcellular location">
    <subcellularLocation>
        <location evidence="1">Golgi apparatus</location>
        <location evidence="1">trans-Golgi network membrane</location>
        <topology evidence="1">Multi-pass membrane protein</topology>
    </subcellularLocation>
    <subcellularLocation>
        <location evidence="2">Prevacuolar compartment membrane</location>
        <topology evidence="2">Multi-pass membrane protein</topology>
    </subcellularLocation>
</comment>
<evidence type="ECO:0000256" key="19">
    <source>
        <dbReference type="SAM" id="SignalP"/>
    </source>
</evidence>
<name>A0A0B1PDM6_UNCNE</name>
<dbReference type="InterPro" id="IPR050310">
    <property type="entry name" value="VPS10-sortilin"/>
</dbReference>
<keyword evidence="11" id="KW-0675">Receptor</keyword>
<evidence type="ECO:0000256" key="1">
    <source>
        <dbReference type="ARBA" id="ARBA00004166"/>
    </source>
</evidence>
<dbReference type="PANTHER" id="PTHR12106">
    <property type="entry name" value="SORTILIN RELATED"/>
    <property type="match status" value="1"/>
</dbReference>
<evidence type="ECO:0000256" key="18">
    <source>
        <dbReference type="SAM" id="Phobius"/>
    </source>
</evidence>
<keyword evidence="10 18" id="KW-0472">Membrane</keyword>